<feature type="domain" description="ABC transmembrane type-1" evidence="7">
    <location>
        <begin position="18"/>
        <end position="197"/>
    </location>
</feature>
<protein>
    <recommendedName>
        <fullName evidence="7">ABC transmembrane type-1 domain-containing protein</fullName>
    </recommendedName>
</protein>
<dbReference type="PANTHER" id="PTHR30177">
    <property type="entry name" value="GLYCINE BETAINE/L-PROLINE TRANSPORT SYSTEM PERMEASE PROTEIN PROW"/>
    <property type="match status" value="1"/>
</dbReference>
<keyword evidence="4 6" id="KW-1133">Transmembrane helix</keyword>
<sequence length="212" mass="22601">MINTFLEVWESQNLGARTVEHLSMFGIALFVSIILGVLIGFILYKNPKLADLAFNFLNIVETIPSLALLVLLLPLAGLGKGPTIIASILYSLLPIARNTYTGLTSVSKSHIEVAQALGLTEKEILLKVRFPLALPLIAAGIRIAIVFTMGVVTLGGLIAAGGLGAPIQTGIHLYDKNIILVSSLWVGFLAIALDGLAALIEKKLEARFHGSH</sequence>
<dbReference type="GeneID" id="41085880"/>
<evidence type="ECO:0000313" key="8">
    <source>
        <dbReference type="EMBL" id="AIF69527.1"/>
    </source>
</evidence>
<reference evidence="9" key="1">
    <citation type="submission" date="2013-06" db="EMBL/GenBank/DDBJ databases">
        <title>Complete Genome Sequence of Hyperthermophilic Palaeococcus pacificus DY20341T, Isolated from a Deep-Sea Hydrothermal Sediments.</title>
        <authorList>
            <person name="Zeng X."/>
            <person name="Shao Z."/>
        </authorList>
    </citation>
    <scope>NUCLEOTIDE SEQUENCE [LARGE SCALE GENOMIC DNA]</scope>
    <source>
        <strain evidence="9">DY20341</strain>
    </source>
</reference>
<dbReference type="PROSITE" id="PS50928">
    <property type="entry name" value="ABC_TM1"/>
    <property type="match status" value="1"/>
</dbReference>
<dbReference type="Proteomes" id="UP000027981">
    <property type="component" value="Chromosome"/>
</dbReference>
<evidence type="ECO:0000256" key="5">
    <source>
        <dbReference type="ARBA" id="ARBA00023136"/>
    </source>
</evidence>
<evidence type="ECO:0000256" key="6">
    <source>
        <dbReference type="RuleBase" id="RU363032"/>
    </source>
</evidence>
<dbReference type="RefSeq" id="WP_048165074.1">
    <property type="nucleotide sequence ID" value="NZ_CP006019.1"/>
</dbReference>
<evidence type="ECO:0000256" key="1">
    <source>
        <dbReference type="ARBA" id="ARBA00004141"/>
    </source>
</evidence>
<dbReference type="EMBL" id="CP006019">
    <property type="protein sequence ID" value="AIF69527.1"/>
    <property type="molecule type" value="Genomic_DNA"/>
</dbReference>
<keyword evidence="5 6" id="KW-0472">Membrane</keyword>
<feature type="transmembrane region" description="Helical" evidence="6">
    <location>
        <begin position="178"/>
        <end position="200"/>
    </location>
</feature>
<evidence type="ECO:0000256" key="2">
    <source>
        <dbReference type="ARBA" id="ARBA00022448"/>
    </source>
</evidence>
<dbReference type="eggNOG" id="arCOG00172">
    <property type="taxonomic scope" value="Archaea"/>
</dbReference>
<evidence type="ECO:0000313" key="9">
    <source>
        <dbReference type="Proteomes" id="UP000027981"/>
    </source>
</evidence>
<keyword evidence="2 6" id="KW-0813">Transport</keyword>
<name>A0A075LU80_9EURY</name>
<dbReference type="InterPro" id="IPR035906">
    <property type="entry name" value="MetI-like_sf"/>
</dbReference>
<keyword evidence="3 6" id="KW-0812">Transmembrane</keyword>
<evidence type="ECO:0000256" key="4">
    <source>
        <dbReference type="ARBA" id="ARBA00022989"/>
    </source>
</evidence>
<evidence type="ECO:0000256" key="3">
    <source>
        <dbReference type="ARBA" id="ARBA00022692"/>
    </source>
</evidence>
<feature type="transmembrane region" description="Helical" evidence="6">
    <location>
        <begin position="22"/>
        <end position="44"/>
    </location>
</feature>
<feature type="transmembrane region" description="Helical" evidence="6">
    <location>
        <begin position="56"/>
        <end position="77"/>
    </location>
</feature>
<dbReference type="FunFam" id="1.10.3720.10:FF:000001">
    <property type="entry name" value="Glycine betaine ABC transporter, permease"/>
    <property type="match status" value="1"/>
</dbReference>
<accession>A0A075LU80</accession>
<dbReference type="PANTHER" id="PTHR30177:SF4">
    <property type="entry name" value="OSMOPROTECTANT IMPORT PERMEASE PROTEIN OSMW"/>
    <property type="match status" value="1"/>
</dbReference>
<gene>
    <name evidence="8" type="ORF">PAP_05630</name>
</gene>
<dbReference type="KEGG" id="ppac:PAP_05630"/>
<dbReference type="CDD" id="cd06261">
    <property type="entry name" value="TM_PBP2"/>
    <property type="match status" value="1"/>
</dbReference>
<reference evidence="8 9" key="2">
    <citation type="journal article" date="2015" name="Genome Announc.">
        <title>Complete Genome Sequence of Hyperthermophilic Piezophilic Archaeon Palaeococcus pacificus DY20341T, Isolated from Deep-Sea Hydrothermal Sediments.</title>
        <authorList>
            <person name="Zeng X."/>
            <person name="Jebbar M."/>
            <person name="Shao Z."/>
        </authorList>
    </citation>
    <scope>NUCLEOTIDE SEQUENCE [LARGE SCALE GENOMIC DNA]</scope>
    <source>
        <strain evidence="8 9">DY20341</strain>
    </source>
</reference>
<comment type="similarity">
    <text evidence="6">Belongs to the binding-protein-dependent transport system permease family.</text>
</comment>
<organism evidence="8 9">
    <name type="scientific">Palaeococcus pacificus DY20341</name>
    <dbReference type="NCBI Taxonomy" id="1343739"/>
    <lineage>
        <taxon>Archaea</taxon>
        <taxon>Methanobacteriati</taxon>
        <taxon>Methanobacteriota</taxon>
        <taxon>Thermococci</taxon>
        <taxon>Thermococcales</taxon>
        <taxon>Thermococcaceae</taxon>
        <taxon>Palaeococcus</taxon>
    </lineage>
</organism>
<comment type="subcellular location">
    <subcellularLocation>
        <location evidence="6">Cell membrane</location>
        <topology evidence="6">Multi-pass membrane protein</topology>
    </subcellularLocation>
    <subcellularLocation>
        <location evidence="1">Membrane</location>
        <topology evidence="1">Multi-pass membrane protein</topology>
    </subcellularLocation>
</comment>
<feature type="transmembrane region" description="Helical" evidence="6">
    <location>
        <begin position="132"/>
        <end position="158"/>
    </location>
</feature>
<proteinExistence type="inferred from homology"/>
<dbReference type="GO" id="GO:0055085">
    <property type="term" value="P:transmembrane transport"/>
    <property type="evidence" value="ECO:0007669"/>
    <property type="project" value="InterPro"/>
</dbReference>
<dbReference type="Pfam" id="PF00528">
    <property type="entry name" value="BPD_transp_1"/>
    <property type="match status" value="1"/>
</dbReference>
<dbReference type="InterPro" id="IPR051204">
    <property type="entry name" value="ABC_transp_perm/SBD"/>
</dbReference>
<keyword evidence="9" id="KW-1185">Reference proteome</keyword>
<dbReference type="STRING" id="1343739.PAP_05630"/>
<dbReference type="InterPro" id="IPR000515">
    <property type="entry name" value="MetI-like"/>
</dbReference>
<dbReference type="GO" id="GO:0031460">
    <property type="term" value="P:glycine betaine transport"/>
    <property type="evidence" value="ECO:0007669"/>
    <property type="project" value="TreeGrafter"/>
</dbReference>
<dbReference type="Gene3D" id="1.10.3720.10">
    <property type="entry name" value="MetI-like"/>
    <property type="match status" value="1"/>
</dbReference>
<dbReference type="OrthoDB" id="198402at2157"/>
<evidence type="ECO:0000259" key="7">
    <source>
        <dbReference type="PROSITE" id="PS50928"/>
    </source>
</evidence>
<dbReference type="HOGENOM" id="CLU_046113_7_2_2"/>
<dbReference type="SUPFAM" id="SSF161098">
    <property type="entry name" value="MetI-like"/>
    <property type="match status" value="1"/>
</dbReference>
<dbReference type="AlphaFoldDB" id="A0A075LU80"/>
<dbReference type="GO" id="GO:0005886">
    <property type="term" value="C:plasma membrane"/>
    <property type="evidence" value="ECO:0007669"/>
    <property type="project" value="UniProtKB-SubCell"/>
</dbReference>